<dbReference type="KEGG" id="cfus:CYFUS_002830"/>
<dbReference type="RefSeq" id="WP_095985733.1">
    <property type="nucleotide sequence ID" value="NZ_CP022098.1"/>
</dbReference>
<reference evidence="2 3" key="1">
    <citation type="submission" date="2017-06" db="EMBL/GenBank/DDBJ databases">
        <title>Sequencing and comparative analysis of myxobacterial genomes.</title>
        <authorList>
            <person name="Rupp O."/>
            <person name="Goesmann A."/>
            <person name="Sogaard-Andersen L."/>
        </authorList>
    </citation>
    <scope>NUCLEOTIDE SEQUENCE [LARGE SCALE GENOMIC DNA]</scope>
    <source>
        <strain evidence="2 3">DSM 52655</strain>
    </source>
</reference>
<sequence>MAPTENAPGSEAPSTTCHLPLGYDGVLRIRAAPRIVLTPERKEQPAPRDLNDWPLQIGGGCENVIEPIPCRLEWIIQGDSLADKRASHPRETWLVPKGKTFQVLEKDATGHRPLRVSILELGLIGTGRMGYRIEPSLFGNQAVEVLPTDPKSIAYALKADIRFSLLAPAFEEKFQKAIGLLGMHVGSGIQLEPDFCELFKGLQATVDIHPTPPEGLEPDEQARVRMEWVVGDSAAAPRLHWKVGFASTPGDAEGEWNEDHLLATGGVESTPKLAFQYQLMLTRPPPPAPEKKEKSAQKPAAPLEQLRPLPRPALTVDRPRLRDFSVSLNNGELAIQGAFEGFHENVALDLQLTPYVLYTEADTQRIAELGDYLEGFFLELLSERLSNAGNHSRAPRNEDFFFLATCSPDDIQTRLAPLENLSVTSHQNRFQHTLFDLKTLPREDVQALKKVKGLEVFVVLTPMPHGADKNVPVWAITDYAAREGHNASAGFAPFDSGTFVSRVFASGVCSSNSVTPAGHIEALYSPMPVVPAARREEFEIFVATICGEAIGQSPTAWAGVAHTIMNRVGRKYEIWKDCLSAAEVIQNTGFEAYQKTIYQEALQCMRAPAHSQMRDRDKVKAIIDVVTPIFMRQAGNMGDVVYFYSPQAQSGKGRSTPAFVSQGGDKALVCINNQLQPAQAASGGKKADDFLFYAFKHPEKWPRMTQEELRQARKVRSEKKNG</sequence>
<evidence type="ECO:0000313" key="2">
    <source>
        <dbReference type="EMBL" id="ATB37408.1"/>
    </source>
</evidence>
<name>A0A250J1N1_9BACT</name>
<organism evidence="2 3">
    <name type="scientific">Cystobacter fuscus</name>
    <dbReference type="NCBI Taxonomy" id="43"/>
    <lineage>
        <taxon>Bacteria</taxon>
        <taxon>Pseudomonadati</taxon>
        <taxon>Myxococcota</taxon>
        <taxon>Myxococcia</taxon>
        <taxon>Myxococcales</taxon>
        <taxon>Cystobacterineae</taxon>
        <taxon>Archangiaceae</taxon>
        <taxon>Cystobacter</taxon>
    </lineage>
</organism>
<protein>
    <submittedName>
        <fullName evidence="2">Uncharacterized protein</fullName>
    </submittedName>
</protein>
<evidence type="ECO:0000256" key="1">
    <source>
        <dbReference type="SAM" id="MobiDB-lite"/>
    </source>
</evidence>
<accession>A0A250J1N1</accession>
<dbReference type="Proteomes" id="UP000217257">
    <property type="component" value="Chromosome"/>
</dbReference>
<feature type="region of interest" description="Disordered" evidence="1">
    <location>
        <begin position="282"/>
        <end position="308"/>
    </location>
</feature>
<proteinExistence type="predicted"/>
<gene>
    <name evidence="2" type="ORF">CYFUS_002830</name>
</gene>
<dbReference type="EMBL" id="CP022098">
    <property type="protein sequence ID" value="ATB37408.1"/>
    <property type="molecule type" value="Genomic_DNA"/>
</dbReference>
<dbReference type="AlphaFoldDB" id="A0A250J1N1"/>
<evidence type="ECO:0000313" key="3">
    <source>
        <dbReference type="Proteomes" id="UP000217257"/>
    </source>
</evidence>